<dbReference type="AlphaFoldDB" id="A0A101M0X4"/>
<keyword evidence="1" id="KW-0496">Mitochondrion</keyword>
<dbReference type="EMBL" id="LKAM01000004">
    <property type="protein sequence ID" value="KUM48887.1"/>
    <property type="molecule type" value="Genomic_DNA"/>
</dbReference>
<proteinExistence type="predicted"/>
<name>A0A101M0X4_PICGL</name>
<evidence type="ECO:0000313" key="1">
    <source>
        <dbReference type="EMBL" id="KUM48887.1"/>
    </source>
</evidence>
<sequence length="71" mass="8166">MCLRVPPMLSWLQTRKEVSRVGEMSEYWEGADVVRCSDDTGEMLSTLRQARNRRQIPPGTDGEVWCPPIED</sequence>
<gene>
    <name evidence="1" type="ORF">ABT39_MTgene4223</name>
</gene>
<reference evidence="1" key="1">
    <citation type="journal article" date="2015" name="Genome Biol. Evol.">
        <title>Organellar Genomes of White Spruce (Picea glauca): Assembly and Annotation.</title>
        <authorList>
            <person name="Jackman S.D."/>
            <person name="Warren R.L."/>
            <person name="Gibb E.A."/>
            <person name="Vandervalk B.P."/>
            <person name="Mohamadi H."/>
            <person name="Chu J."/>
            <person name="Raymond A."/>
            <person name="Pleasance S."/>
            <person name="Coope R."/>
            <person name="Wildung M.R."/>
            <person name="Ritland C.E."/>
            <person name="Bousquet J."/>
            <person name="Jones S.J."/>
            <person name="Bohlmann J."/>
            <person name="Birol I."/>
        </authorList>
    </citation>
    <scope>NUCLEOTIDE SEQUENCE [LARGE SCALE GENOMIC DNA]</scope>
    <source>
        <tissue evidence="1">Flushing bud</tissue>
    </source>
</reference>
<accession>A0A101M0X4</accession>
<geneLocation type="mitochondrion" evidence="1"/>
<comment type="caution">
    <text evidence="1">The sequence shown here is derived from an EMBL/GenBank/DDBJ whole genome shotgun (WGS) entry which is preliminary data.</text>
</comment>
<organism evidence="1">
    <name type="scientific">Picea glauca</name>
    <name type="common">White spruce</name>
    <name type="synonym">Pinus glauca</name>
    <dbReference type="NCBI Taxonomy" id="3330"/>
    <lineage>
        <taxon>Eukaryota</taxon>
        <taxon>Viridiplantae</taxon>
        <taxon>Streptophyta</taxon>
        <taxon>Embryophyta</taxon>
        <taxon>Tracheophyta</taxon>
        <taxon>Spermatophyta</taxon>
        <taxon>Pinopsida</taxon>
        <taxon>Pinidae</taxon>
        <taxon>Conifers I</taxon>
        <taxon>Pinales</taxon>
        <taxon>Pinaceae</taxon>
        <taxon>Picea</taxon>
    </lineage>
</organism>
<protein>
    <submittedName>
        <fullName evidence="1">Uncharacterized protein</fullName>
    </submittedName>
</protein>